<sequence>MLASSAKLALAATAIFAATSVNGQNQCQAGATQCATDNESVLLRCNKGTWATESCGANQYCMTMNQAMIHCMLKPDNGSKTTFSESQSTPTSQVESNSDNEKSTSNTASTSSNKESSSSGASGNGNMVVAAAAVGIAVAGMVALF</sequence>
<evidence type="ECO:0000313" key="2">
    <source>
        <dbReference type="Proteomes" id="UP001150581"/>
    </source>
</evidence>
<comment type="caution">
    <text evidence="1">The sequence shown here is derived from an EMBL/GenBank/DDBJ whole genome shotgun (WGS) entry which is preliminary data.</text>
</comment>
<accession>A0ACC1I897</accession>
<dbReference type="Proteomes" id="UP001150581">
    <property type="component" value="Unassembled WGS sequence"/>
</dbReference>
<organism evidence="1 2">
    <name type="scientific">Kickxella alabastrina</name>
    <dbReference type="NCBI Taxonomy" id="61397"/>
    <lineage>
        <taxon>Eukaryota</taxon>
        <taxon>Fungi</taxon>
        <taxon>Fungi incertae sedis</taxon>
        <taxon>Zoopagomycota</taxon>
        <taxon>Kickxellomycotina</taxon>
        <taxon>Kickxellomycetes</taxon>
        <taxon>Kickxellales</taxon>
        <taxon>Kickxellaceae</taxon>
        <taxon>Kickxella</taxon>
    </lineage>
</organism>
<proteinExistence type="predicted"/>
<reference evidence="1" key="1">
    <citation type="submission" date="2022-07" db="EMBL/GenBank/DDBJ databases">
        <title>Phylogenomic reconstructions and comparative analyses of Kickxellomycotina fungi.</title>
        <authorList>
            <person name="Reynolds N.K."/>
            <person name="Stajich J.E."/>
            <person name="Barry K."/>
            <person name="Grigoriev I.V."/>
            <person name="Crous P."/>
            <person name="Smith M.E."/>
        </authorList>
    </citation>
    <scope>NUCLEOTIDE SEQUENCE</scope>
    <source>
        <strain evidence="1">Benny 63K</strain>
    </source>
</reference>
<protein>
    <submittedName>
        <fullName evidence="1">Uncharacterized protein</fullName>
    </submittedName>
</protein>
<evidence type="ECO:0000313" key="1">
    <source>
        <dbReference type="EMBL" id="KAJ1890079.1"/>
    </source>
</evidence>
<dbReference type="EMBL" id="JANBPG010001412">
    <property type="protein sequence ID" value="KAJ1890079.1"/>
    <property type="molecule type" value="Genomic_DNA"/>
</dbReference>
<keyword evidence="2" id="KW-1185">Reference proteome</keyword>
<name>A0ACC1I897_9FUNG</name>
<gene>
    <name evidence="1" type="ORF">LPJ66_007685</name>
</gene>